<dbReference type="Pfam" id="PF14275">
    <property type="entry name" value="DUF4362"/>
    <property type="match status" value="1"/>
</dbReference>
<accession>A0A495JIP7</accession>
<comment type="caution">
    <text evidence="1">The sequence shown here is derived from an EMBL/GenBank/DDBJ whole genome shotgun (WGS) entry which is preliminary data.</text>
</comment>
<organism evidence="1 2">
    <name type="scientific">Micromonospora pisi</name>
    <dbReference type="NCBI Taxonomy" id="589240"/>
    <lineage>
        <taxon>Bacteria</taxon>
        <taxon>Bacillati</taxon>
        <taxon>Actinomycetota</taxon>
        <taxon>Actinomycetes</taxon>
        <taxon>Micromonosporales</taxon>
        <taxon>Micromonosporaceae</taxon>
        <taxon>Micromonospora</taxon>
    </lineage>
</organism>
<dbReference type="AlphaFoldDB" id="A0A495JIP7"/>
<dbReference type="InterPro" id="IPR025372">
    <property type="entry name" value="DUF4362"/>
</dbReference>
<evidence type="ECO:0000313" key="2">
    <source>
        <dbReference type="Proteomes" id="UP000277671"/>
    </source>
</evidence>
<protein>
    <submittedName>
        <fullName evidence="1">Uncharacterized protein DUF4362</fullName>
    </submittedName>
</protein>
<proteinExistence type="predicted"/>
<dbReference type="OrthoDB" id="4227064at2"/>
<keyword evidence="2" id="KW-1185">Reference proteome</keyword>
<name>A0A495JIP7_9ACTN</name>
<reference evidence="1 2" key="1">
    <citation type="submission" date="2018-10" db="EMBL/GenBank/DDBJ databases">
        <title>Sequencing the genomes of 1000 actinobacteria strains.</title>
        <authorList>
            <person name="Klenk H.-P."/>
        </authorList>
    </citation>
    <scope>NUCLEOTIDE SEQUENCE [LARGE SCALE GENOMIC DNA]</scope>
    <source>
        <strain evidence="1 2">DSM 45175</strain>
    </source>
</reference>
<sequence>MGEAVVVQRLSYLALVMVVLSACGGPDTSDAPDVATAAAVEGSSTAIEDCGTFELSQKNVDLPEDAATCFIDAAQAGRPARLKVTRPTTEGDPITSVYEAGVDGGVEVVRDSRQDRFGEQNVSRRTCTGPVSRRGLIDFAQCSEPTPVES</sequence>
<dbReference type="RefSeq" id="WP_121157454.1">
    <property type="nucleotide sequence ID" value="NZ_RBKT01000001.1"/>
</dbReference>
<dbReference type="EMBL" id="RBKT01000001">
    <property type="protein sequence ID" value="RKR88906.1"/>
    <property type="molecule type" value="Genomic_DNA"/>
</dbReference>
<gene>
    <name evidence="1" type="ORF">BDK92_3239</name>
</gene>
<dbReference type="Proteomes" id="UP000277671">
    <property type="component" value="Unassembled WGS sequence"/>
</dbReference>
<evidence type="ECO:0000313" key="1">
    <source>
        <dbReference type="EMBL" id="RKR88906.1"/>
    </source>
</evidence>